<accession>X1QI30</accession>
<dbReference type="EMBL" id="BARW01000014">
    <property type="protein sequence ID" value="GAI67903.1"/>
    <property type="molecule type" value="Genomic_DNA"/>
</dbReference>
<proteinExistence type="predicted"/>
<comment type="caution">
    <text evidence="1">The sequence shown here is derived from an EMBL/GenBank/DDBJ whole genome shotgun (WGS) entry which is preliminary data.</text>
</comment>
<organism evidence="1">
    <name type="scientific">marine sediment metagenome</name>
    <dbReference type="NCBI Taxonomy" id="412755"/>
    <lineage>
        <taxon>unclassified sequences</taxon>
        <taxon>metagenomes</taxon>
        <taxon>ecological metagenomes</taxon>
    </lineage>
</organism>
<evidence type="ECO:0000313" key="1">
    <source>
        <dbReference type="EMBL" id="GAI67903.1"/>
    </source>
</evidence>
<reference evidence="1" key="1">
    <citation type="journal article" date="2014" name="Front. Microbiol.">
        <title>High frequency of phylogenetically diverse reductive dehalogenase-homologous genes in deep subseafloor sedimentary metagenomes.</title>
        <authorList>
            <person name="Kawai M."/>
            <person name="Futagami T."/>
            <person name="Toyoda A."/>
            <person name="Takaki Y."/>
            <person name="Nishi S."/>
            <person name="Hori S."/>
            <person name="Arai W."/>
            <person name="Tsubouchi T."/>
            <person name="Morono Y."/>
            <person name="Uchiyama I."/>
            <person name="Ito T."/>
            <person name="Fujiyama A."/>
            <person name="Inagaki F."/>
            <person name="Takami H."/>
        </authorList>
    </citation>
    <scope>NUCLEOTIDE SEQUENCE</scope>
    <source>
        <strain evidence="1">Expedition CK06-06</strain>
    </source>
</reference>
<gene>
    <name evidence="1" type="ORF">S12H4_00186</name>
</gene>
<name>X1QI30_9ZZZZ</name>
<sequence>MDIELKVASHGVLPGKQMVECWQNGEFVAGIYPHEDGIRITSKYMADVLKEEEPSYHIGQWVPSAIIKLRERR</sequence>
<protein>
    <submittedName>
        <fullName evidence="1">Uncharacterized protein</fullName>
    </submittedName>
</protein>
<dbReference type="AlphaFoldDB" id="X1QI30"/>